<evidence type="ECO:0000313" key="2">
    <source>
        <dbReference type="EMBL" id="MBB5050075.1"/>
    </source>
</evidence>
<dbReference type="GO" id="GO:0005509">
    <property type="term" value="F:calcium ion binding"/>
    <property type="evidence" value="ECO:0007669"/>
    <property type="project" value="InterPro"/>
</dbReference>
<comment type="caution">
    <text evidence="2">The sequence shown here is derived from an EMBL/GenBank/DDBJ whole genome shotgun (WGS) entry which is preliminary data.</text>
</comment>
<evidence type="ECO:0000313" key="3">
    <source>
        <dbReference type="Proteomes" id="UP000521227"/>
    </source>
</evidence>
<dbReference type="PANTHER" id="PTHR38731">
    <property type="entry name" value="LIPL45-RELATED LIPOPROTEIN-RELATED"/>
    <property type="match status" value="1"/>
</dbReference>
<dbReference type="GO" id="GO:0007156">
    <property type="term" value="P:homophilic cell adhesion via plasma membrane adhesion molecules"/>
    <property type="evidence" value="ECO:0007669"/>
    <property type="project" value="InterPro"/>
</dbReference>
<dbReference type="EMBL" id="JACHIJ010000001">
    <property type="protein sequence ID" value="MBB5050075.1"/>
    <property type="molecule type" value="Genomic_DNA"/>
</dbReference>
<feature type="domain" description="Cadherin" evidence="1">
    <location>
        <begin position="1082"/>
        <end position="1206"/>
    </location>
</feature>
<dbReference type="Proteomes" id="UP000521227">
    <property type="component" value="Unassembled WGS sequence"/>
</dbReference>
<proteinExistence type="predicted"/>
<dbReference type="InterPro" id="IPR002126">
    <property type="entry name" value="Cadherin-like_dom"/>
</dbReference>
<organism evidence="2 3">
    <name type="scientific">Afipia massiliensis</name>
    <dbReference type="NCBI Taxonomy" id="211460"/>
    <lineage>
        <taxon>Bacteria</taxon>
        <taxon>Pseudomonadati</taxon>
        <taxon>Pseudomonadota</taxon>
        <taxon>Alphaproteobacteria</taxon>
        <taxon>Hyphomicrobiales</taxon>
        <taxon>Nitrobacteraceae</taxon>
        <taxon>Afipia</taxon>
    </lineage>
</organism>
<name>A0A840MQK6_9BRAD</name>
<dbReference type="Pfam" id="PF04773">
    <property type="entry name" value="FecR"/>
    <property type="match status" value="1"/>
</dbReference>
<dbReference type="PROSITE" id="PS50268">
    <property type="entry name" value="CADHERIN_2"/>
    <property type="match status" value="1"/>
</dbReference>
<evidence type="ECO:0000259" key="1">
    <source>
        <dbReference type="PROSITE" id="PS50268"/>
    </source>
</evidence>
<dbReference type="Gene3D" id="2.60.40.10">
    <property type="entry name" value="Immunoglobulins"/>
    <property type="match status" value="1"/>
</dbReference>
<gene>
    <name evidence="2" type="ORF">HNQ36_000023</name>
</gene>
<dbReference type="RefSeq" id="WP_184081962.1">
    <property type="nucleotide sequence ID" value="NZ_JACHIJ010000001.1"/>
</dbReference>
<reference evidence="2 3" key="1">
    <citation type="submission" date="2020-08" db="EMBL/GenBank/DDBJ databases">
        <title>Genomic Encyclopedia of Type Strains, Phase IV (KMG-IV): sequencing the most valuable type-strain genomes for metagenomic binning, comparative biology and taxonomic classification.</title>
        <authorList>
            <person name="Goeker M."/>
        </authorList>
    </citation>
    <scope>NUCLEOTIDE SEQUENCE [LARGE SCALE GENOMIC DNA]</scope>
    <source>
        <strain evidence="2 3">DSM 17498</strain>
    </source>
</reference>
<dbReference type="InterPro" id="IPR006860">
    <property type="entry name" value="FecR"/>
</dbReference>
<dbReference type="InterPro" id="IPR013783">
    <property type="entry name" value="Ig-like_fold"/>
</dbReference>
<accession>A0A840MQK6</accession>
<dbReference type="InterPro" id="IPR040853">
    <property type="entry name" value="RapA2_cadherin-like"/>
</dbReference>
<dbReference type="NCBIfam" id="TIGR01965">
    <property type="entry name" value="VCBS_repeat"/>
    <property type="match status" value="6"/>
</dbReference>
<dbReference type="Pfam" id="PF17803">
    <property type="entry name" value="Cadherin_4"/>
    <property type="match status" value="2"/>
</dbReference>
<dbReference type="GO" id="GO:0016020">
    <property type="term" value="C:membrane"/>
    <property type="evidence" value="ECO:0007669"/>
    <property type="project" value="InterPro"/>
</dbReference>
<protein>
    <submittedName>
        <fullName evidence="2">VCBS repeat-containing protein</fullName>
    </submittedName>
</protein>
<dbReference type="InterPro" id="IPR010221">
    <property type="entry name" value="VCBS_dom"/>
</dbReference>
<sequence length="1404" mass="144767">MNFAGPFDSEFSHDSPVSLGGERFTFDSKPGFVQHHASDSHVVVPDAHLLFSGDYTRIGSDLIISGNNQKFVVGNYFKGETRPALSTKDGATLGGHIVDALTGHVHYAQATAAPAAGTVIGTVQKMSGSASVIRNGVSVELQIGAAVQKGDVIQTGSNSSIGMTFVDGSAFGMTSNARMVLNEMIFDPNGSSNSSLMSLVQGTVTFVAGQTAKNGNMRVETPVATMGIRGTAVLVEIAANDGPTKFSVLVEPDGTTGSFNLYDKVTGQLIGTVSQAGQVTFVSSLGIGQPPTAIEQLKTLADQQAEKAIIQQVFQLYFPNYNPDDSNPKMPKFGSNTSGNNLAEILFTTNSNNKQTFLTQIELRFAVTDPLTGITTYQNRIFYNTKAQFSASSILSEQSFDTAVESFKISDLVHIDDPDIGNAPFYDTATPFVAGSAIIKSAVSTNPNLSANFLTQFLHINQTTGVITFDRLGFNFLGDGESVTFMIQVTSRSGPDVANVIIPITITGDNDVPNDNGAPTIVLSLSDVVGAVKEDALVTPDHAIVKNGTITFRDVDLSDGHQAGVVFTSSTSGSTLNPISNPSLPGFGPNAHIGTFTIGPVVENETDTINTGTVGWHFTLDENDPTLQSLAEGQTITQVYTITITDEHGAFVTQTVTITITGTNDAPVIDAIAATSLNEQTDTGALTLASPIHVTFGDVDLSDVGHTASVTAVTTAGVTAGLSLMPAQLIALVTPITATKAAGSSAGSVDLGFSAPSTAFDYLASGETIKLTYTVTVSDGDGGTTPATFDVTITGTNDAPSVAAITGVAFDEQADTSSLQQIIAVDFTDVDLTDTGHVASVQNVTVTGVLPPFMPAGAQTSGMFYDLLTAVSAQKAVGTSSGSASFDFDADFTTFNYLAEGEVVTLTYTVGITDHTGATGTQTVTVTITGTNDAPEIGTSSAAATAASAEQTGVTGSTSLDAVGGTIGFFDADYSDTHQVTQSAASFVWTGGTLTGLQIAALTAASTQTVVPHDSTGTGIGSIDWTYKITDSALDFLADGDTLTVTYDIIVQDFHGVVANGTSATQQVTVTYAGANDAPTVAAVTTPAILVDTVAADTFVTQSGSLVGSDPDSGETASLTYTAYDSTTSTYGNSAVVGQYGSLTVNSNGTYNYVPNAAAINALNADNYTDTFTVQTTDVHDASGTATFTVNVTGANDAAVIGNPLMAEVREGVTDSAGNLVASGMLSISDVDSADSFNTTVANATGHTNLGTLSLQADGQYVYSVLNSNPSVQALTGVQTRLDVFTIQSQDGTSKDISFTINGVTEIASTSANETLVETAGRDNFVFAPASGQDTIMDFSIGSDKIDLKALSGMTASALTTLLSTAEHVGTGGADLLLHLNGNTDTVLLKGVTALNASDFILHA</sequence>